<keyword evidence="3" id="KW-1185">Reference proteome</keyword>
<protein>
    <submittedName>
        <fullName evidence="2">Uncharacterized protein</fullName>
    </submittedName>
</protein>
<evidence type="ECO:0000313" key="2">
    <source>
        <dbReference type="EMBL" id="TXB71195.1"/>
    </source>
</evidence>
<accession>A0A5C6SC68</accession>
<dbReference type="OrthoDB" id="7864706at2"/>
<name>A0A5C6SC68_9RHOB</name>
<sequence length="354" mass="37646">MIGAQSDGWKWAQASGFSLALHIAAAGYVLFQPSLHFLLPDPAEAPPAIEVTTLTTPDLPDLPQVPTETLTNAADAASLVTDPPDPDVSPETSVTTPASDVIASTPDELLSGSQPPSETISDPQADGAVAAPDDPETLPIQSPDTEAPAPDPRLLQLVERIRQQLSDPCLLALPVMQGDGQLSLNLLSDDDRNISALMQRLTSGIEGEIAQQTLLLDSRQCPAVAFVRRDQRYPVFALGLQVDAESVVTGGSVRGRITNGMGYVHTLLLVDENGVVQDLRRFLLSSSRITRFDVPVARINAPRDTRQLLIAIATPGRVRTVAERAGDAAGPFFDALYTEIGQSALIGITSIDVR</sequence>
<dbReference type="EMBL" id="VOPL01000001">
    <property type="protein sequence ID" value="TXB71195.1"/>
    <property type="molecule type" value="Genomic_DNA"/>
</dbReference>
<proteinExistence type="predicted"/>
<organism evidence="2 3">
    <name type="scientific">Paracoccus aurantiacus</name>
    <dbReference type="NCBI Taxonomy" id="2599412"/>
    <lineage>
        <taxon>Bacteria</taxon>
        <taxon>Pseudomonadati</taxon>
        <taxon>Pseudomonadota</taxon>
        <taxon>Alphaproteobacteria</taxon>
        <taxon>Rhodobacterales</taxon>
        <taxon>Paracoccaceae</taxon>
        <taxon>Paracoccus</taxon>
    </lineage>
</organism>
<evidence type="ECO:0000256" key="1">
    <source>
        <dbReference type="SAM" id="MobiDB-lite"/>
    </source>
</evidence>
<feature type="compositionally biased region" description="Polar residues" evidence="1">
    <location>
        <begin position="111"/>
        <end position="122"/>
    </location>
</feature>
<evidence type="ECO:0000313" key="3">
    <source>
        <dbReference type="Proteomes" id="UP000321562"/>
    </source>
</evidence>
<dbReference type="Proteomes" id="UP000321562">
    <property type="component" value="Unassembled WGS sequence"/>
</dbReference>
<dbReference type="AlphaFoldDB" id="A0A5C6SC68"/>
<comment type="caution">
    <text evidence="2">The sequence shown here is derived from an EMBL/GenBank/DDBJ whole genome shotgun (WGS) entry which is preliminary data.</text>
</comment>
<reference evidence="2 3" key="1">
    <citation type="submission" date="2019-08" db="EMBL/GenBank/DDBJ databases">
        <authorList>
            <person name="Ye J."/>
        </authorList>
    </citation>
    <scope>NUCLEOTIDE SEQUENCE [LARGE SCALE GENOMIC DNA]</scope>
    <source>
        <strain evidence="2 3">TK008</strain>
    </source>
</reference>
<feature type="region of interest" description="Disordered" evidence="1">
    <location>
        <begin position="78"/>
        <end position="150"/>
    </location>
</feature>
<gene>
    <name evidence="2" type="ORF">FQV27_04950</name>
</gene>
<dbReference type="RefSeq" id="WP_147096693.1">
    <property type="nucleotide sequence ID" value="NZ_JBHUFH010000002.1"/>
</dbReference>